<accession>A0AB33GU98</accession>
<sequence>MYYSGNFYNKGLGIKKLSFLILSIFLFAGCSFNQPKIVSSATILIKTPKLKFYDKGFISKFQNFTRVEVFSAGVTVLRLDIYENQICKDTFKCQKSENFNQEFLHSSYEKDFLKKLFEKDERNIIHKDNQHSILIKIKKD</sequence>
<protein>
    <recommendedName>
        <fullName evidence="3">Lipoprotein</fullName>
    </recommendedName>
</protein>
<proteinExistence type="predicted"/>
<evidence type="ECO:0000313" key="2">
    <source>
        <dbReference type="Proteomes" id="UP000253850"/>
    </source>
</evidence>
<dbReference type="Proteomes" id="UP000253850">
    <property type="component" value="Chromosome"/>
</dbReference>
<evidence type="ECO:0000313" key="1">
    <source>
        <dbReference type="EMBL" id="AXH13505.1"/>
    </source>
</evidence>
<name>A0AB33GU98_9BACT</name>
<dbReference type="EMBL" id="CP031217">
    <property type="protein sequence ID" value="AXH13505.1"/>
    <property type="molecule type" value="Genomic_DNA"/>
</dbReference>
<dbReference type="KEGG" id="hbv:ABIV_2534"/>
<gene>
    <name evidence="1" type="ORF">ABIV_2534</name>
</gene>
<organism evidence="1 2">
    <name type="scientific">Halarcobacter bivalviorum</name>
    <dbReference type="NCBI Taxonomy" id="663364"/>
    <lineage>
        <taxon>Bacteria</taxon>
        <taxon>Pseudomonadati</taxon>
        <taxon>Campylobacterota</taxon>
        <taxon>Epsilonproteobacteria</taxon>
        <taxon>Campylobacterales</taxon>
        <taxon>Arcobacteraceae</taxon>
        <taxon>Halarcobacter</taxon>
    </lineage>
</organism>
<dbReference type="AlphaFoldDB" id="A0AB33GU98"/>
<evidence type="ECO:0008006" key="3">
    <source>
        <dbReference type="Google" id="ProtNLM"/>
    </source>
</evidence>
<reference evidence="1 2" key="1">
    <citation type="submission" date="2018-07" db="EMBL/GenBank/DDBJ databases">
        <title>Complete genome of the Arcobacter bivalviorum type strain LMG 26154.</title>
        <authorList>
            <person name="Miller W.G."/>
            <person name="Yee E."/>
            <person name="Bono J.L."/>
        </authorList>
    </citation>
    <scope>NUCLEOTIDE SEQUENCE [LARGE SCALE GENOMIC DNA]</scope>
    <source>
        <strain evidence="1 2">LMG 26154</strain>
    </source>
</reference>